<accession>A0A9P3TBS2</accession>
<name>A0A9P3TBS2_KLUIN</name>
<reference evidence="1" key="2">
    <citation type="submission" date="2020-10" db="EMBL/GenBank/DDBJ databases">
        <authorList>
            <consortium name="NCBI Pathogen Detection Project"/>
        </authorList>
    </citation>
    <scope>NUCLEOTIDE SEQUENCE</scope>
    <source>
        <strain evidence="1">CAVp300</strain>
    </source>
</reference>
<dbReference type="Proteomes" id="UP000867740">
    <property type="component" value="Unassembled WGS sequence"/>
</dbReference>
<evidence type="ECO:0000313" key="2">
    <source>
        <dbReference type="Proteomes" id="UP000867740"/>
    </source>
</evidence>
<sequence length="150" mass="16323">MLNHLRVRPPASREQRGGAIVISMTLEEFRKTIKSQGVEHNDFAFKCPMCGTIQSARMLIAAGAGKDFEEVEKYLGFSCVGRFTGKGSPSKEKGNNHGCNWTLGGLFSMHELEVVTPDGNKHPRFEVATPEEAKALAVKSSAVESKGAQK</sequence>
<dbReference type="InterPro" id="IPR048166">
    <property type="entry name" value="VVA0879-like"/>
</dbReference>
<organism evidence="1 2">
    <name type="scientific">Kluyvera intermedia</name>
    <name type="common">Enterobacter intermedius</name>
    <dbReference type="NCBI Taxonomy" id="61648"/>
    <lineage>
        <taxon>Bacteria</taxon>
        <taxon>Pseudomonadati</taxon>
        <taxon>Pseudomonadota</taxon>
        <taxon>Gammaproteobacteria</taxon>
        <taxon>Enterobacterales</taxon>
        <taxon>Enterobacteriaceae</taxon>
        <taxon>Kluyvera</taxon>
    </lineage>
</organism>
<protein>
    <submittedName>
        <fullName evidence="1">Uncharacterized protein</fullName>
    </submittedName>
</protein>
<dbReference type="AlphaFoldDB" id="A0A9P3TBS2"/>
<comment type="caution">
    <text evidence="1">The sequence shown here is derived from an EMBL/GenBank/DDBJ whole genome shotgun (WGS) entry which is preliminary data.</text>
</comment>
<dbReference type="EMBL" id="DACSUM010000066">
    <property type="protein sequence ID" value="HAT3584652.1"/>
    <property type="molecule type" value="Genomic_DNA"/>
</dbReference>
<gene>
    <name evidence="1" type="ORF">I8531_005047</name>
</gene>
<dbReference type="NCBIfam" id="NF041591">
    <property type="entry name" value="CxxC_VVA0879"/>
    <property type="match status" value="1"/>
</dbReference>
<proteinExistence type="predicted"/>
<reference evidence="1" key="1">
    <citation type="journal article" date="2018" name="Genome Biol.">
        <title>SKESA: strategic k-mer extension for scrupulous assemblies.</title>
        <authorList>
            <person name="Souvorov A."/>
            <person name="Agarwala R."/>
            <person name="Lipman D.J."/>
        </authorList>
    </citation>
    <scope>NUCLEOTIDE SEQUENCE</scope>
    <source>
        <strain evidence="1">CAVp300</strain>
    </source>
</reference>
<evidence type="ECO:0000313" key="1">
    <source>
        <dbReference type="EMBL" id="HAT3584652.1"/>
    </source>
</evidence>